<protein>
    <submittedName>
        <fullName evidence="1">Uncharacterized protein</fullName>
    </submittedName>
</protein>
<dbReference type="Proteomes" id="UP001596044">
    <property type="component" value="Unassembled WGS sequence"/>
</dbReference>
<evidence type="ECO:0000313" key="1">
    <source>
        <dbReference type="EMBL" id="MFC5447988.1"/>
    </source>
</evidence>
<reference evidence="2" key="1">
    <citation type="journal article" date="2019" name="Int. J. Syst. Evol. Microbiol.">
        <title>The Global Catalogue of Microorganisms (GCM) 10K type strain sequencing project: providing services to taxonomists for standard genome sequencing and annotation.</title>
        <authorList>
            <consortium name="The Broad Institute Genomics Platform"/>
            <consortium name="The Broad Institute Genome Sequencing Center for Infectious Disease"/>
            <person name="Wu L."/>
            <person name="Ma J."/>
        </authorList>
    </citation>
    <scope>NUCLEOTIDE SEQUENCE [LARGE SCALE GENOMIC DNA]</scope>
    <source>
        <strain evidence="2">KACC 11904</strain>
    </source>
</reference>
<organism evidence="1 2">
    <name type="scientific">Paenibacillus aestuarii</name>
    <dbReference type="NCBI Taxonomy" id="516965"/>
    <lineage>
        <taxon>Bacteria</taxon>
        <taxon>Bacillati</taxon>
        <taxon>Bacillota</taxon>
        <taxon>Bacilli</taxon>
        <taxon>Bacillales</taxon>
        <taxon>Paenibacillaceae</taxon>
        <taxon>Paenibacillus</taxon>
    </lineage>
</organism>
<sequence length="60" mass="6840">MELNMSADEVLSHIVQLHSSGESLAKKNVKKQHPDLMKNALYYYPSWEHAIQKTGVDTVQ</sequence>
<dbReference type="EMBL" id="JBHSMJ010000009">
    <property type="protein sequence ID" value="MFC5447988.1"/>
    <property type="molecule type" value="Genomic_DNA"/>
</dbReference>
<gene>
    <name evidence="1" type="ORF">ACFPOG_06935</name>
</gene>
<comment type="caution">
    <text evidence="1">The sequence shown here is derived from an EMBL/GenBank/DDBJ whole genome shotgun (WGS) entry which is preliminary data.</text>
</comment>
<keyword evidence="2" id="KW-1185">Reference proteome</keyword>
<name>A0ABW0K3W5_9BACL</name>
<proteinExistence type="predicted"/>
<accession>A0ABW0K3W5</accession>
<evidence type="ECO:0000313" key="2">
    <source>
        <dbReference type="Proteomes" id="UP001596044"/>
    </source>
</evidence>
<dbReference type="RefSeq" id="WP_270885786.1">
    <property type="nucleotide sequence ID" value="NZ_JAQFVF010000092.1"/>
</dbReference>